<protein>
    <submittedName>
        <fullName evidence="1">Uncharacterized protein</fullName>
    </submittedName>
</protein>
<evidence type="ECO:0000313" key="1">
    <source>
        <dbReference type="EMBL" id="CAD7395439.1"/>
    </source>
</evidence>
<name>A0A7R9GUM9_TIMPO</name>
<reference evidence="1" key="1">
    <citation type="submission" date="2020-11" db="EMBL/GenBank/DDBJ databases">
        <authorList>
            <person name="Tran Van P."/>
        </authorList>
    </citation>
    <scope>NUCLEOTIDE SEQUENCE</scope>
</reference>
<organism evidence="1">
    <name type="scientific">Timema poppense</name>
    <name type="common">Walking stick</name>
    <dbReference type="NCBI Taxonomy" id="170557"/>
    <lineage>
        <taxon>Eukaryota</taxon>
        <taxon>Metazoa</taxon>
        <taxon>Ecdysozoa</taxon>
        <taxon>Arthropoda</taxon>
        <taxon>Hexapoda</taxon>
        <taxon>Insecta</taxon>
        <taxon>Pterygota</taxon>
        <taxon>Neoptera</taxon>
        <taxon>Polyneoptera</taxon>
        <taxon>Phasmatodea</taxon>
        <taxon>Timematodea</taxon>
        <taxon>Timematoidea</taxon>
        <taxon>Timematidae</taxon>
        <taxon>Timema</taxon>
    </lineage>
</organism>
<proteinExistence type="predicted"/>
<sequence>MKNALSKNNDDLLLLLRNGGSPGWVTTELELRLHRVIYPPLLPGLVQSEKRELPIGSGKRECYWPPSEPIGRRELITETKYGHVNKKKEGRGRFGTVEKEFSKEVRLGSSAWVRGIEPTTVRPFFNLEFKGLDVSLKLPRLFFRHADSILYGSMVIVSENIHLIWLDNTHDRPTKTIRPSKTTDRAILRAAPIQTLNNNNPHHHPHFCLNHLVPAMVHGSDSVAVQLPFRKVGPFLTPLSMHMSSSCCKGQGDKLFKAMFRNRRHATAELLLSLGLDLRRLSAKGFPNLYAAVRDVLFKDQFI</sequence>
<dbReference type="AlphaFoldDB" id="A0A7R9GUM9"/>
<accession>A0A7R9GUM9</accession>
<dbReference type="EMBL" id="OD000047">
    <property type="protein sequence ID" value="CAD7395439.1"/>
    <property type="molecule type" value="Genomic_DNA"/>
</dbReference>
<gene>
    <name evidence="1" type="ORF">TPSB3V08_LOCUS182</name>
</gene>